<dbReference type="Pfam" id="PF24233">
    <property type="entry name" value="DUF7446"/>
    <property type="match status" value="1"/>
</dbReference>
<evidence type="ECO:0000313" key="2">
    <source>
        <dbReference type="Proteomes" id="UP000029495"/>
    </source>
</evidence>
<organism evidence="1 2">
    <name type="scientific">Pantoea rwandensis</name>
    <dbReference type="NCBI Taxonomy" id="1076550"/>
    <lineage>
        <taxon>Bacteria</taxon>
        <taxon>Pseudomonadati</taxon>
        <taxon>Pseudomonadota</taxon>
        <taxon>Gammaproteobacteria</taxon>
        <taxon>Enterobacterales</taxon>
        <taxon>Erwiniaceae</taxon>
        <taxon>Pantoea</taxon>
    </lineage>
</organism>
<evidence type="ECO:0000313" key="1">
    <source>
        <dbReference type="EMBL" id="AIR87687.1"/>
    </source>
</evidence>
<gene>
    <name evidence="1" type="ORF">LH22_20280</name>
</gene>
<reference evidence="1 2" key="1">
    <citation type="submission" date="2014-09" db="EMBL/GenBank/DDBJ databases">
        <authorList>
            <person name="Chan K.-G."/>
        </authorList>
    </citation>
    <scope>NUCLEOTIDE SEQUENCE [LARGE SCALE GENOMIC DNA]</scope>
    <source>
        <strain evidence="1 2">ND04</strain>
    </source>
</reference>
<proteinExistence type="predicted"/>
<dbReference type="Proteomes" id="UP000029495">
    <property type="component" value="Chromosome"/>
</dbReference>
<accession>A0ABM5RPL9</accession>
<sequence length="86" mass="9780">MQNTHLEYRVGYTPLGGRLYAGFVRKDNGKWEGIHHDVTDCAIFAVGQKLARERKDVRYYLPDGRVMQVSAVITGAETTEEDHANR</sequence>
<name>A0ABM5RPL9_9GAMM</name>
<dbReference type="RefSeq" id="WP_038649631.1">
    <property type="nucleotide sequence ID" value="NZ_CP009454.1"/>
</dbReference>
<dbReference type="EMBL" id="CP009454">
    <property type="protein sequence ID" value="AIR87687.1"/>
    <property type="molecule type" value="Genomic_DNA"/>
</dbReference>
<keyword evidence="2" id="KW-1185">Reference proteome</keyword>
<protein>
    <submittedName>
        <fullName evidence="1">Uncharacterized protein</fullName>
    </submittedName>
</protein>
<dbReference type="InterPro" id="IPR055869">
    <property type="entry name" value="DUF7446"/>
</dbReference>